<comment type="similarity">
    <text evidence="3 7">Belongs to the metallo-dependent hydrolases superfamily. Uronate isomerase family.</text>
</comment>
<proteinExistence type="inferred from homology"/>
<dbReference type="Pfam" id="PF02614">
    <property type="entry name" value="UxaC"/>
    <property type="match status" value="1"/>
</dbReference>
<evidence type="ECO:0000256" key="2">
    <source>
        <dbReference type="ARBA" id="ARBA00004892"/>
    </source>
</evidence>
<gene>
    <name evidence="7" type="primary">uxaC</name>
    <name evidence="8" type="ORF">A5886_001870</name>
</gene>
<evidence type="ECO:0000313" key="9">
    <source>
        <dbReference type="Proteomes" id="UP000195043"/>
    </source>
</evidence>
<dbReference type="UniPathway" id="UPA00246"/>
<dbReference type="SUPFAM" id="SSF51556">
    <property type="entry name" value="Metallo-dependent hydrolases"/>
    <property type="match status" value="1"/>
</dbReference>
<evidence type="ECO:0000256" key="7">
    <source>
        <dbReference type="HAMAP-Rule" id="MF_00675"/>
    </source>
</evidence>
<reference evidence="8 9" key="1">
    <citation type="submission" date="2017-05" db="EMBL/GenBank/DDBJ databases">
        <title>The Genome Sequence of Enterococcus sp. 8G7_MSG3316.</title>
        <authorList>
            <consortium name="The Broad Institute Genomics Platform"/>
            <consortium name="The Broad Institute Genomic Center for Infectious Diseases"/>
            <person name="Earl A."/>
            <person name="Manson A."/>
            <person name="Schwartman J."/>
            <person name="Gilmore M."/>
            <person name="Abouelleil A."/>
            <person name="Cao P."/>
            <person name="Chapman S."/>
            <person name="Cusick C."/>
            <person name="Shea T."/>
            <person name="Young S."/>
            <person name="Neafsey D."/>
            <person name="Nusbaum C."/>
            <person name="Birren B."/>
        </authorList>
    </citation>
    <scope>NUCLEOTIDE SEQUENCE [LARGE SCALE GENOMIC DNA]</scope>
    <source>
        <strain evidence="8 9">8G7_MSG3316</strain>
    </source>
</reference>
<evidence type="ECO:0000256" key="3">
    <source>
        <dbReference type="ARBA" id="ARBA00008397"/>
    </source>
</evidence>
<dbReference type="RefSeq" id="WP_086274804.1">
    <property type="nucleotide sequence ID" value="NZ_NGKU01000001.1"/>
</dbReference>
<dbReference type="Proteomes" id="UP000195043">
    <property type="component" value="Unassembled WGS sequence"/>
</dbReference>
<dbReference type="HAMAP" id="MF_00675">
    <property type="entry name" value="UxaC"/>
    <property type="match status" value="1"/>
</dbReference>
<dbReference type="STRING" id="1834191.A5886_001870"/>
<organism evidence="8 9">
    <name type="scientific">Candidatus Enterococcus testudinis</name>
    <dbReference type="NCBI Taxonomy" id="1834191"/>
    <lineage>
        <taxon>Bacteria</taxon>
        <taxon>Bacillati</taxon>
        <taxon>Bacillota</taxon>
        <taxon>Bacilli</taxon>
        <taxon>Lactobacillales</taxon>
        <taxon>Enterococcaceae</taxon>
        <taxon>Enterococcus</taxon>
    </lineage>
</organism>
<keyword evidence="6 7" id="KW-0413">Isomerase</keyword>
<dbReference type="PANTHER" id="PTHR30068">
    <property type="entry name" value="URONATE ISOMERASE"/>
    <property type="match status" value="1"/>
</dbReference>
<evidence type="ECO:0000256" key="6">
    <source>
        <dbReference type="ARBA" id="ARBA00023235"/>
    </source>
</evidence>
<accession>A0A242A7T8</accession>
<evidence type="ECO:0000256" key="4">
    <source>
        <dbReference type="ARBA" id="ARBA00012546"/>
    </source>
</evidence>
<dbReference type="PANTHER" id="PTHR30068:SF4">
    <property type="entry name" value="URONATE ISOMERASE"/>
    <property type="match status" value="1"/>
</dbReference>
<dbReference type="GO" id="GO:0008880">
    <property type="term" value="F:glucuronate isomerase activity"/>
    <property type="evidence" value="ECO:0007669"/>
    <property type="project" value="UniProtKB-UniRule"/>
</dbReference>
<dbReference type="OrthoDB" id="9766564at2"/>
<dbReference type="NCBIfam" id="NF002794">
    <property type="entry name" value="PRK02925.1"/>
    <property type="match status" value="1"/>
</dbReference>
<name>A0A242A7T8_9ENTE</name>
<comment type="catalytic activity">
    <reaction evidence="7">
        <text>aldehydo-D-galacturonate = keto-D-tagaturonate</text>
        <dbReference type="Rhea" id="RHEA:27702"/>
        <dbReference type="ChEBI" id="CHEBI:12952"/>
        <dbReference type="ChEBI" id="CHEBI:17886"/>
    </reaction>
</comment>
<dbReference type="Gene3D" id="3.20.20.140">
    <property type="entry name" value="Metal-dependent hydrolases"/>
    <property type="match status" value="1"/>
</dbReference>
<evidence type="ECO:0000256" key="1">
    <source>
        <dbReference type="ARBA" id="ARBA00001165"/>
    </source>
</evidence>
<dbReference type="EMBL" id="NGKU01000001">
    <property type="protein sequence ID" value="OTN76791.1"/>
    <property type="molecule type" value="Genomic_DNA"/>
</dbReference>
<dbReference type="GO" id="GO:0042840">
    <property type="term" value="P:D-glucuronate catabolic process"/>
    <property type="evidence" value="ECO:0007669"/>
    <property type="project" value="TreeGrafter"/>
</dbReference>
<comment type="caution">
    <text evidence="8">The sequence shown here is derived from an EMBL/GenBank/DDBJ whole genome shotgun (WGS) entry which is preliminary data.</text>
</comment>
<dbReference type="AlphaFoldDB" id="A0A242A7T8"/>
<protein>
    <recommendedName>
        <fullName evidence="5 7">Uronate isomerase</fullName>
        <ecNumber evidence="4 7">5.3.1.12</ecNumber>
    </recommendedName>
    <alternativeName>
        <fullName evidence="7">Glucuronate isomerase</fullName>
    </alternativeName>
    <alternativeName>
        <fullName evidence="7">Uronic isomerase</fullName>
    </alternativeName>
</protein>
<dbReference type="InterPro" id="IPR003766">
    <property type="entry name" value="Uronate_isomerase"/>
</dbReference>
<comment type="pathway">
    <text evidence="2 7">Carbohydrate metabolism; pentose and glucuronate interconversion.</text>
</comment>
<evidence type="ECO:0000313" key="8">
    <source>
        <dbReference type="EMBL" id="OTN76791.1"/>
    </source>
</evidence>
<comment type="catalytic activity">
    <reaction evidence="1 7">
        <text>D-glucuronate = D-fructuronate</text>
        <dbReference type="Rhea" id="RHEA:13049"/>
        <dbReference type="ChEBI" id="CHEBI:58720"/>
        <dbReference type="ChEBI" id="CHEBI:59863"/>
        <dbReference type="EC" id="5.3.1.12"/>
    </reaction>
</comment>
<dbReference type="GO" id="GO:0019698">
    <property type="term" value="P:D-galacturonate catabolic process"/>
    <property type="evidence" value="ECO:0007669"/>
    <property type="project" value="TreeGrafter"/>
</dbReference>
<dbReference type="EC" id="5.3.1.12" evidence="4 7"/>
<evidence type="ECO:0000256" key="5">
    <source>
        <dbReference type="ARBA" id="ARBA00020555"/>
    </source>
</evidence>
<dbReference type="InterPro" id="IPR032466">
    <property type="entry name" value="Metal_Hydrolase"/>
</dbReference>
<keyword evidence="9" id="KW-1185">Reference proteome</keyword>
<sequence length="465" mass="53746">MFKENFLLTNTVAQTLYHEYAKGLPIIDYHCHLDPKEIYEDQPFKNITEAWLAGDHYKWRLMRACGIDEEKITGTASDYDKFAAWCQTVPKLIGNPLYTWTHLELQRFFAIDLPVNEANTATLWETCNQALQKKDFTRRGLIANSQVKIVCTTDDPIDDLYYHQQLHQTEDRFTVLPTFRPDKAIKIGEKDFLTYIDKLAIASNQTITTYQDLVNALAKRISYFSDNHCRLADHGIDTLTFIDPTALSAADVFEKALTKTPLTDKEVAVYQTTVLLDLMKAYHQAGWTMQLHLHAYRNCNQRMYQALGPDTGYDGINDQPITKDLQQLLDHADHSQQLPQMILYSLNPNDYDALVALMGCFQNKGANKLQLGSGWWYNDTRAGMRQQLTKFADGSVLFNFVGMLTDSRSFLSYTRHEYFRRVLCEWLAEIVLRGEAPTDLQELKPLIENICYINAARYFQFQEMR</sequence>
<dbReference type="Gene3D" id="1.10.2020.10">
    <property type="entry name" value="uronate isomerase, domain 2, chain A"/>
    <property type="match status" value="1"/>
</dbReference>